<dbReference type="EMBL" id="BMAW01050968">
    <property type="protein sequence ID" value="GFS77857.1"/>
    <property type="molecule type" value="Genomic_DNA"/>
</dbReference>
<sequence length="115" mass="13268">MTQTLRIECYLFTTDSMKPIFRKESYSPEPYGVLSERGQVSLASDRYPDLDWSMANTTNRIAAWFLRYYIVVLAQLHNDHVSIPLEAFLDLELTLKSANRFVCAMLAELLLTNDV</sequence>
<name>A0A8X6MTU8_NEPPI</name>
<organism evidence="1 2">
    <name type="scientific">Nephila pilipes</name>
    <name type="common">Giant wood spider</name>
    <name type="synonym">Nephila maculata</name>
    <dbReference type="NCBI Taxonomy" id="299642"/>
    <lineage>
        <taxon>Eukaryota</taxon>
        <taxon>Metazoa</taxon>
        <taxon>Ecdysozoa</taxon>
        <taxon>Arthropoda</taxon>
        <taxon>Chelicerata</taxon>
        <taxon>Arachnida</taxon>
        <taxon>Araneae</taxon>
        <taxon>Araneomorphae</taxon>
        <taxon>Entelegynae</taxon>
        <taxon>Araneoidea</taxon>
        <taxon>Nephilidae</taxon>
        <taxon>Nephila</taxon>
    </lineage>
</organism>
<gene>
    <name evidence="1" type="ORF">NPIL_168001</name>
</gene>
<dbReference type="AlphaFoldDB" id="A0A8X6MTU8"/>
<comment type="caution">
    <text evidence="1">The sequence shown here is derived from an EMBL/GenBank/DDBJ whole genome shotgun (WGS) entry which is preliminary data.</text>
</comment>
<accession>A0A8X6MTU8</accession>
<reference evidence="1" key="1">
    <citation type="submission" date="2020-08" db="EMBL/GenBank/DDBJ databases">
        <title>Multicomponent nature underlies the extraordinary mechanical properties of spider dragline silk.</title>
        <authorList>
            <person name="Kono N."/>
            <person name="Nakamura H."/>
            <person name="Mori M."/>
            <person name="Yoshida Y."/>
            <person name="Ohtoshi R."/>
            <person name="Malay A.D."/>
            <person name="Moran D.A.P."/>
            <person name="Tomita M."/>
            <person name="Numata K."/>
            <person name="Arakawa K."/>
        </authorList>
    </citation>
    <scope>NUCLEOTIDE SEQUENCE</scope>
</reference>
<proteinExistence type="predicted"/>
<evidence type="ECO:0000313" key="1">
    <source>
        <dbReference type="EMBL" id="GFS77857.1"/>
    </source>
</evidence>
<protein>
    <submittedName>
        <fullName evidence="1">Uncharacterized protein</fullName>
    </submittedName>
</protein>
<evidence type="ECO:0000313" key="2">
    <source>
        <dbReference type="Proteomes" id="UP000887013"/>
    </source>
</evidence>
<dbReference type="Proteomes" id="UP000887013">
    <property type="component" value="Unassembled WGS sequence"/>
</dbReference>
<keyword evidence="2" id="KW-1185">Reference proteome</keyword>